<dbReference type="InterPro" id="IPR001412">
    <property type="entry name" value="aa-tRNA-synth_I_CS"/>
</dbReference>
<comment type="similarity">
    <text evidence="1 9">Belongs to the class-I aminoacyl-tRNA synthetase family.</text>
</comment>
<keyword evidence="3 9" id="KW-0436">Ligase</keyword>
<dbReference type="PANTHER" id="PTHR43766:SF1">
    <property type="entry name" value="TRYPTOPHAN--TRNA LIGASE, MITOCHONDRIAL"/>
    <property type="match status" value="1"/>
</dbReference>
<dbReference type="AlphaFoldDB" id="A0A543CIX1"/>
<dbReference type="PROSITE" id="PS00178">
    <property type="entry name" value="AA_TRNA_LIGASE_I"/>
    <property type="match status" value="1"/>
</dbReference>
<dbReference type="InterPro" id="IPR050203">
    <property type="entry name" value="Trp-tRNA_synthetase"/>
</dbReference>
<keyword evidence="5 9" id="KW-0067">ATP-binding</keyword>
<keyword evidence="4 9" id="KW-0547">Nucleotide-binding</keyword>
<evidence type="ECO:0000256" key="10">
    <source>
        <dbReference type="SAM" id="MobiDB-lite"/>
    </source>
</evidence>
<dbReference type="PRINTS" id="PR01039">
    <property type="entry name" value="TRNASYNTHTRP"/>
</dbReference>
<evidence type="ECO:0000256" key="7">
    <source>
        <dbReference type="ARBA" id="ARBA00023146"/>
    </source>
</evidence>
<dbReference type="GO" id="GO:0005524">
    <property type="term" value="F:ATP binding"/>
    <property type="evidence" value="ECO:0007669"/>
    <property type="project" value="UniProtKB-KW"/>
</dbReference>
<dbReference type="Gene3D" id="3.40.50.620">
    <property type="entry name" value="HUPs"/>
    <property type="match status" value="1"/>
</dbReference>
<dbReference type="InterPro" id="IPR002305">
    <property type="entry name" value="aa-tRNA-synth_Ic"/>
</dbReference>
<dbReference type="Pfam" id="PF00579">
    <property type="entry name" value="tRNA-synt_1b"/>
    <property type="match status" value="1"/>
</dbReference>
<dbReference type="GO" id="GO:0006436">
    <property type="term" value="P:tryptophanyl-tRNA aminoacylation"/>
    <property type="evidence" value="ECO:0007669"/>
    <property type="project" value="UniProtKB-UniRule"/>
</dbReference>
<gene>
    <name evidence="11" type="ORF">FB559_2410</name>
</gene>
<comment type="caution">
    <text evidence="11">The sequence shown here is derived from an EMBL/GenBank/DDBJ whole genome shotgun (WGS) entry which is preliminary data.</text>
</comment>
<keyword evidence="7 9" id="KW-0030">Aminoacyl-tRNA synthetase</keyword>
<accession>A0A543CIX1</accession>
<dbReference type="NCBIfam" id="TIGR00233">
    <property type="entry name" value="trpS"/>
    <property type="match status" value="1"/>
</dbReference>
<organism evidence="11 12">
    <name type="scientific">Actinoallomurus bryophytorum</name>
    <dbReference type="NCBI Taxonomy" id="1490222"/>
    <lineage>
        <taxon>Bacteria</taxon>
        <taxon>Bacillati</taxon>
        <taxon>Actinomycetota</taxon>
        <taxon>Actinomycetes</taxon>
        <taxon>Streptosporangiales</taxon>
        <taxon>Thermomonosporaceae</taxon>
        <taxon>Actinoallomurus</taxon>
    </lineage>
</organism>
<dbReference type="EC" id="6.1.1.2" evidence="2 8"/>
<evidence type="ECO:0000256" key="5">
    <source>
        <dbReference type="ARBA" id="ARBA00022840"/>
    </source>
</evidence>
<proteinExistence type="inferred from homology"/>
<dbReference type="SUPFAM" id="SSF52374">
    <property type="entry name" value="Nucleotidylyl transferase"/>
    <property type="match status" value="1"/>
</dbReference>
<keyword evidence="6 9" id="KW-0648">Protein biosynthesis</keyword>
<sequence length="346" mass="36937">MTEPRERTGKRGPLAASPTEEGPPSRVLSLFTPSGRPTLGNLLGALLPSARLLPTADCVFGISDLHALTSEHDPARLRERSLELAGLAIAAGIDPARCVLFLQSNVPAHAELSYLLESTAHYGEMQRMIQFREKSERQSAVRLSLLTYPALMAADILLYQATDVPVGADQAQHVELTRDLAARFNRRYGPVFTLPRAVHPPMAARVMDLSDPGAKMSKSVDSPGTIFLLDPVDVVRRKIMRAVTDSGTSVAYDSEAKPGVSNLLAILSATTGTPVAELSPGSYGALKKETADAVIALLEPLQRHYATLSADPATLETVLRTGAERARERAASTVTAAKEAMGLLAA</sequence>
<evidence type="ECO:0000313" key="11">
    <source>
        <dbReference type="EMBL" id="TQL96857.1"/>
    </source>
</evidence>
<evidence type="ECO:0000256" key="3">
    <source>
        <dbReference type="ARBA" id="ARBA00022598"/>
    </source>
</evidence>
<keyword evidence="12" id="KW-1185">Reference proteome</keyword>
<evidence type="ECO:0000256" key="4">
    <source>
        <dbReference type="ARBA" id="ARBA00022741"/>
    </source>
</evidence>
<dbReference type="OrthoDB" id="9801042at2"/>
<evidence type="ECO:0000256" key="8">
    <source>
        <dbReference type="NCBIfam" id="TIGR00233"/>
    </source>
</evidence>
<evidence type="ECO:0000256" key="6">
    <source>
        <dbReference type="ARBA" id="ARBA00022917"/>
    </source>
</evidence>
<name>A0A543CIX1_9ACTN</name>
<protein>
    <recommendedName>
        <fullName evidence="2 8">Tryptophan--tRNA ligase</fullName>
        <ecNumber evidence="2 8">6.1.1.2</ecNumber>
    </recommendedName>
</protein>
<dbReference type="PANTHER" id="PTHR43766">
    <property type="entry name" value="TRYPTOPHAN--TRNA LIGASE, MITOCHONDRIAL"/>
    <property type="match status" value="1"/>
</dbReference>
<dbReference type="InterPro" id="IPR014729">
    <property type="entry name" value="Rossmann-like_a/b/a_fold"/>
</dbReference>
<dbReference type="RefSeq" id="WP_141955662.1">
    <property type="nucleotide sequence ID" value="NZ_VFOZ01000001.1"/>
</dbReference>
<dbReference type="GO" id="GO:0004830">
    <property type="term" value="F:tryptophan-tRNA ligase activity"/>
    <property type="evidence" value="ECO:0007669"/>
    <property type="project" value="UniProtKB-UniRule"/>
</dbReference>
<evidence type="ECO:0000256" key="2">
    <source>
        <dbReference type="ARBA" id="ARBA00013161"/>
    </source>
</evidence>
<reference evidence="11 12" key="1">
    <citation type="submission" date="2019-06" db="EMBL/GenBank/DDBJ databases">
        <title>Sequencing the genomes of 1000 actinobacteria strains.</title>
        <authorList>
            <person name="Klenk H.-P."/>
        </authorList>
    </citation>
    <scope>NUCLEOTIDE SEQUENCE [LARGE SCALE GENOMIC DNA]</scope>
    <source>
        <strain evidence="11 12">DSM 102200</strain>
    </source>
</reference>
<dbReference type="InterPro" id="IPR002306">
    <property type="entry name" value="Trp-tRNA-ligase"/>
</dbReference>
<dbReference type="EMBL" id="VFOZ01000001">
    <property type="protein sequence ID" value="TQL96857.1"/>
    <property type="molecule type" value="Genomic_DNA"/>
</dbReference>
<feature type="region of interest" description="Disordered" evidence="10">
    <location>
        <begin position="1"/>
        <end position="26"/>
    </location>
</feature>
<evidence type="ECO:0000256" key="1">
    <source>
        <dbReference type="ARBA" id="ARBA00005594"/>
    </source>
</evidence>
<dbReference type="Proteomes" id="UP000316096">
    <property type="component" value="Unassembled WGS sequence"/>
</dbReference>
<evidence type="ECO:0000313" key="12">
    <source>
        <dbReference type="Proteomes" id="UP000316096"/>
    </source>
</evidence>
<dbReference type="GO" id="GO:0005829">
    <property type="term" value="C:cytosol"/>
    <property type="evidence" value="ECO:0007669"/>
    <property type="project" value="TreeGrafter"/>
</dbReference>
<dbReference type="Gene3D" id="1.10.240.10">
    <property type="entry name" value="Tyrosyl-Transfer RNA Synthetase"/>
    <property type="match status" value="1"/>
</dbReference>
<evidence type="ECO:0000256" key="9">
    <source>
        <dbReference type="RuleBase" id="RU363036"/>
    </source>
</evidence>
<dbReference type="CDD" id="cd00806">
    <property type="entry name" value="TrpRS_core"/>
    <property type="match status" value="1"/>
</dbReference>